<evidence type="ECO:0000313" key="2">
    <source>
        <dbReference type="Proteomes" id="UP000308652"/>
    </source>
</evidence>
<dbReference type="PANTHER" id="PTHR46082">
    <property type="entry name" value="ATP/GTP-BINDING PROTEIN-RELATED"/>
    <property type="match status" value="1"/>
</dbReference>
<keyword evidence="2" id="KW-1185">Reference proteome</keyword>
<evidence type="ECO:0000313" key="1">
    <source>
        <dbReference type="EMBL" id="TFK31233.1"/>
    </source>
</evidence>
<name>A0A5C3LGF3_9AGAR</name>
<dbReference type="PANTHER" id="PTHR46082:SF11">
    <property type="entry name" value="AAA+ ATPASE DOMAIN-CONTAINING PROTEIN-RELATED"/>
    <property type="match status" value="1"/>
</dbReference>
<dbReference type="EMBL" id="ML213813">
    <property type="protein sequence ID" value="TFK31233.1"/>
    <property type="molecule type" value="Genomic_DNA"/>
</dbReference>
<dbReference type="Pfam" id="PF13374">
    <property type="entry name" value="TPR_10"/>
    <property type="match status" value="2"/>
</dbReference>
<evidence type="ECO:0008006" key="3">
    <source>
        <dbReference type="Google" id="ProtNLM"/>
    </source>
</evidence>
<dbReference type="STRING" id="68775.A0A5C3LGF3"/>
<accession>A0A5C3LGF3</accession>
<gene>
    <name evidence="1" type="ORF">BDQ12DRAFT_566043</name>
</gene>
<dbReference type="SUPFAM" id="SSF48452">
    <property type="entry name" value="TPR-like"/>
    <property type="match status" value="1"/>
</dbReference>
<dbReference type="OrthoDB" id="539810at2759"/>
<protein>
    <recommendedName>
        <fullName evidence="3">Tetratricopeptide repeat-domain-containing protein</fullName>
    </recommendedName>
</protein>
<dbReference type="Gene3D" id="1.25.40.10">
    <property type="entry name" value="Tetratricopeptide repeat domain"/>
    <property type="match status" value="1"/>
</dbReference>
<dbReference type="Proteomes" id="UP000308652">
    <property type="component" value="Unassembled WGS sequence"/>
</dbReference>
<proteinExistence type="predicted"/>
<sequence>MENLASTYKDQGGWTEAEKLEVEVMEKRQQLLGPTHPDTLMSMGNLAGTYQNLGKLAEAEVLLVQVARKRREILGFDHPYTATS</sequence>
<dbReference type="AlphaFoldDB" id="A0A5C3LGF3"/>
<dbReference type="InterPro" id="IPR053137">
    <property type="entry name" value="NLR-like"/>
</dbReference>
<dbReference type="InterPro" id="IPR011990">
    <property type="entry name" value="TPR-like_helical_dom_sf"/>
</dbReference>
<organism evidence="1 2">
    <name type="scientific">Crucibulum laeve</name>
    <dbReference type="NCBI Taxonomy" id="68775"/>
    <lineage>
        <taxon>Eukaryota</taxon>
        <taxon>Fungi</taxon>
        <taxon>Dikarya</taxon>
        <taxon>Basidiomycota</taxon>
        <taxon>Agaricomycotina</taxon>
        <taxon>Agaricomycetes</taxon>
        <taxon>Agaricomycetidae</taxon>
        <taxon>Agaricales</taxon>
        <taxon>Agaricineae</taxon>
        <taxon>Nidulariaceae</taxon>
        <taxon>Crucibulum</taxon>
    </lineage>
</organism>
<feature type="non-terminal residue" evidence="1">
    <location>
        <position position="84"/>
    </location>
</feature>
<reference evidence="1 2" key="1">
    <citation type="journal article" date="2019" name="Nat. Ecol. Evol.">
        <title>Megaphylogeny resolves global patterns of mushroom evolution.</title>
        <authorList>
            <person name="Varga T."/>
            <person name="Krizsan K."/>
            <person name="Foldi C."/>
            <person name="Dima B."/>
            <person name="Sanchez-Garcia M."/>
            <person name="Sanchez-Ramirez S."/>
            <person name="Szollosi G.J."/>
            <person name="Szarkandi J.G."/>
            <person name="Papp V."/>
            <person name="Albert L."/>
            <person name="Andreopoulos W."/>
            <person name="Angelini C."/>
            <person name="Antonin V."/>
            <person name="Barry K.W."/>
            <person name="Bougher N.L."/>
            <person name="Buchanan P."/>
            <person name="Buyck B."/>
            <person name="Bense V."/>
            <person name="Catcheside P."/>
            <person name="Chovatia M."/>
            <person name="Cooper J."/>
            <person name="Damon W."/>
            <person name="Desjardin D."/>
            <person name="Finy P."/>
            <person name="Geml J."/>
            <person name="Haridas S."/>
            <person name="Hughes K."/>
            <person name="Justo A."/>
            <person name="Karasinski D."/>
            <person name="Kautmanova I."/>
            <person name="Kiss B."/>
            <person name="Kocsube S."/>
            <person name="Kotiranta H."/>
            <person name="LaButti K.M."/>
            <person name="Lechner B.E."/>
            <person name="Liimatainen K."/>
            <person name="Lipzen A."/>
            <person name="Lukacs Z."/>
            <person name="Mihaltcheva S."/>
            <person name="Morgado L.N."/>
            <person name="Niskanen T."/>
            <person name="Noordeloos M.E."/>
            <person name="Ohm R.A."/>
            <person name="Ortiz-Santana B."/>
            <person name="Ovrebo C."/>
            <person name="Racz N."/>
            <person name="Riley R."/>
            <person name="Savchenko A."/>
            <person name="Shiryaev A."/>
            <person name="Soop K."/>
            <person name="Spirin V."/>
            <person name="Szebenyi C."/>
            <person name="Tomsovsky M."/>
            <person name="Tulloss R.E."/>
            <person name="Uehling J."/>
            <person name="Grigoriev I.V."/>
            <person name="Vagvolgyi C."/>
            <person name="Papp T."/>
            <person name="Martin F.M."/>
            <person name="Miettinen O."/>
            <person name="Hibbett D.S."/>
            <person name="Nagy L.G."/>
        </authorList>
    </citation>
    <scope>NUCLEOTIDE SEQUENCE [LARGE SCALE GENOMIC DNA]</scope>
    <source>
        <strain evidence="1 2">CBS 166.37</strain>
    </source>
</reference>